<keyword evidence="2" id="KW-0812">Transmembrane</keyword>
<dbReference type="SUPFAM" id="SSF53474">
    <property type="entry name" value="alpha/beta-Hydrolases"/>
    <property type="match status" value="1"/>
</dbReference>
<feature type="region of interest" description="Disordered" evidence="1">
    <location>
        <begin position="59"/>
        <end position="164"/>
    </location>
</feature>
<keyword evidence="5" id="KW-1185">Reference proteome</keyword>
<dbReference type="VEuPathDB" id="ToxoDB:CSUI_002215"/>
<dbReference type="OrthoDB" id="426718at2759"/>
<dbReference type="InterPro" id="IPR029058">
    <property type="entry name" value="AB_hydrolase_fold"/>
</dbReference>
<dbReference type="PANTHER" id="PTHR45856:SF11">
    <property type="entry name" value="FUNGAL LIPASE-LIKE DOMAIN-CONTAINING PROTEIN"/>
    <property type="match status" value="1"/>
</dbReference>
<feature type="compositionally biased region" description="Basic and acidic residues" evidence="1">
    <location>
        <begin position="116"/>
        <end position="128"/>
    </location>
</feature>
<evidence type="ECO:0000256" key="1">
    <source>
        <dbReference type="SAM" id="MobiDB-lite"/>
    </source>
</evidence>
<evidence type="ECO:0000313" key="4">
    <source>
        <dbReference type="EMBL" id="PHJ23940.1"/>
    </source>
</evidence>
<dbReference type="InterPro" id="IPR002921">
    <property type="entry name" value="Fungal_lipase-type"/>
</dbReference>
<dbReference type="AlphaFoldDB" id="A0A2C6KUS0"/>
<feature type="compositionally biased region" description="Basic and acidic residues" evidence="1">
    <location>
        <begin position="761"/>
        <end position="772"/>
    </location>
</feature>
<dbReference type="GeneID" id="94425628"/>
<gene>
    <name evidence="4" type="ORF">CSUI_002215</name>
</gene>
<protein>
    <submittedName>
        <fullName evidence="4">Lipase</fullName>
    </submittedName>
</protein>
<dbReference type="Gene3D" id="3.40.50.1820">
    <property type="entry name" value="alpha/beta hydrolase"/>
    <property type="match status" value="1"/>
</dbReference>
<comment type="caution">
    <text evidence="4">The sequence shown here is derived from an EMBL/GenBank/DDBJ whole genome shotgun (WGS) entry which is preliminary data.</text>
</comment>
<feature type="domain" description="Fungal lipase-type" evidence="3">
    <location>
        <begin position="811"/>
        <end position="953"/>
    </location>
</feature>
<keyword evidence="2" id="KW-0472">Membrane</keyword>
<feature type="transmembrane region" description="Helical" evidence="2">
    <location>
        <begin position="20"/>
        <end position="38"/>
    </location>
</feature>
<dbReference type="RefSeq" id="XP_067925614.1">
    <property type="nucleotide sequence ID" value="XM_068062417.1"/>
</dbReference>
<keyword evidence="2" id="KW-1133">Transmembrane helix</keyword>
<feature type="region of interest" description="Disordered" evidence="1">
    <location>
        <begin position="761"/>
        <end position="798"/>
    </location>
</feature>
<feature type="compositionally biased region" description="Basic and acidic residues" evidence="1">
    <location>
        <begin position="65"/>
        <end position="79"/>
    </location>
</feature>
<dbReference type="EMBL" id="MIGC01000926">
    <property type="protein sequence ID" value="PHJ23940.1"/>
    <property type="molecule type" value="Genomic_DNA"/>
</dbReference>
<accession>A0A2C6KUS0</accession>
<dbReference type="PANTHER" id="PTHR45856">
    <property type="entry name" value="ALPHA/BETA-HYDROLASES SUPERFAMILY PROTEIN"/>
    <property type="match status" value="1"/>
</dbReference>
<evidence type="ECO:0000259" key="3">
    <source>
        <dbReference type="Pfam" id="PF01764"/>
    </source>
</evidence>
<dbReference type="Proteomes" id="UP000221165">
    <property type="component" value="Unassembled WGS sequence"/>
</dbReference>
<dbReference type="Pfam" id="PF01764">
    <property type="entry name" value="Lipase_3"/>
    <property type="match status" value="1"/>
</dbReference>
<dbReference type="CDD" id="cd00519">
    <property type="entry name" value="Lipase_3"/>
    <property type="match status" value="1"/>
</dbReference>
<dbReference type="GO" id="GO:0006629">
    <property type="term" value="P:lipid metabolic process"/>
    <property type="evidence" value="ECO:0007669"/>
    <property type="project" value="InterPro"/>
</dbReference>
<sequence>MTGHTLVRMELASCRPRRKIVSLLRVLFFVIIPSWSPFTVDRFTGLWLSHVGVVAGLPRQSVPPSRREASDVRRKDPGGRLHGGSAGIRGEKLADGTGPGGLRPEKQSASQNVRQLVEDQGLKEKDGYDGGSDALVKMRQGLDKVGSESPSEAATPLPFSEQQGSVVNPTTGAPHRNGHEKSALSVLPAEQQTKQETHRVSAVSTIKENQYQDSTDKGDESWMRILYGDAYEAMLRETARLDDRPLVGPGSLATHAAGCDGKSGEGHQEDEQARELAAALSDESAIAHAATCAARAALKEGLRAEVSEEGQGEEMALFDDPVSQSEGSTAAALHPNDTDKRDATEATQAGAAIAVEASAASASAVWVPASRSMAPSWWALEEQPNEPGSPAAALAALDGIKTRDTENKLVAVTEFHDMRSVGMVLSANVVAYRHQVACEGFYNTMIYMKKMPSLYGLVCSLGRLTAFAEKAALVLKLPVRSRFVKALSRISSAAAARKHVIELSLAIRKHFDAVASRQNTLNLGLLLNMVMEESTHLRPLCASLITVLTECAATMPYTSLKENGFELVPRDKTPRFTVFDRLNEEGAEVLLPAEAPVAFSATVRPPPTTEEGVADEERWRQPLYEALTTLWFFSIYMYHLGDLYEDRYKFEDRDNIYPRPWTISYLGSPLWTEWVPFHDAVGNLSPKGEEAVRKYRLKTGWRRPPMGIHKRLYVDVGPDSPGKRPGVLRPYNVDRCERDSTFAQTHATPLLVLLERRVEEGAPRVPSERPGEFSEPDSGVAGPAKGGDAHDNSQARAHYQGKMHRADAIWIFRGTCTPKEWTLNSMFQAIQDPIFSERGLVHQGFSSLFHQSARRPLTRFVARVSQLAAHRSAANPYVVVVTGHSLGGALTQLATWFLARNLKSFVESGQIVVYGVAFGSPAVGDVVAYQEIEECGARIIRVRTDLDPVPFLAQTHGISKINKDKNEVVLHVNDMSSVNLWRPDGTLEYTGLVWVLDAAQPFRKRKKLLRFFASRSASHLVRTSLNPLCTHLQFLACALTIMSGKYTQYGWASLCVCPLLTSWPLFPAILTPESEFEANRVHTEVMPAVMKRLEHAMKDKEKWLQDKLNELKAENFGSASRL</sequence>
<evidence type="ECO:0000256" key="2">
    <source>
        <dbReference type="SAM" id="Phobius"/>
    </source>
</evidence>
<proteinExistence type="predicted"/>
<reference evidence="4 5" key="1">
    <citation type="journal article" date="2017" name="Int. J. Parasitol.">
        <title>The genome of the protozoan parasite Cystoisospora suis and a reverse vaccinology approach to identify vaccine candidates.</title>
        <authorList>
            <person name="Palmieri N."/>
            <person name="Shrestha A."/>
            <person name="Ruttkowski B."/>
            <person name="Beck T."/>
            <person name="Vogl C."/>
            <person name="Tomley F."/>
            <person name="Blake D.P."/>
            <person name="Joachim A."/>
        </authorList>
    </citation>
    <scope>NUCLEOTIDE SEQUENCE [LARGE SCALE GENOMIC DNA]</scope>
    <source>
        <strain evidence="4 5">Wien I</strain>
    </source>
</reference>
<organism evidence="4 5">
    <name type="scientific">Cystoisospora suis</name>
    <dbReference type="NCBI Taxonomy" id="483139"/>
    <lineage>
        <taxon>Eukaryota</taxon>
        <taxon>Sar</taxon>
        <taxon>Alveolata</taxon>
        <taxon>Apicomplexa</taxon>
        <taxon>Conoidasida</taxon>
        <taxon>Coccidia</taxon>
        <taxon>Eucoccidiorida</taxon>
        <taxon>Eimeriorina</taxon>
        <taxon>Sarcocystidae</taxon>
        <taxon>Cystoisospora</taxon>
    </lineage>
</organism>
<evidence type="ECO:0000313" key="5">
    <source>
        <dbReference type="Proteomes" id="UP000221165"/>
    </source>
</evidence>
<dbReference type="InterPro" id="IPR051218">
    <property type="entry name" value="Sec_MonoDiacylglyc_Lipase"/>
</dbReference>
<name>A0A2C6KUS0_9APIC</name>